<dbReference type="Pfam" id="PF00535">
    <property type="entry name" value="Glycos_transf_2"/>
    <property type="match status" value="1"/>
</dbReference>
<keyword evidence="1" id="KW-0808">Transferase</keyword>
<name>A0A941F708_9BACT</name>
<proteinExistence type="predicted"/>
<dbReference type="InterPro" id="IPR001173">
    <property type="entry name" value="Glyco_trans_2-like"/>
</dbReference>
<reference evidence="4" key="2">
    <citation type="submission" date="2021-04" db="EMBL/GenBank/DDBJ databases">
        <authorList>
            <person name="Zhang T."/>
            <person name="Zhang Y."/>
            <person name="Lu D."/>
            <person name="Zuo D."/>
            <person name="Du Z."/>
        </authorList>
    </citation>
    <scope>NUCLEOTIDE SEQUENCE</scope>
    <source>
        <strain evidence="4">JR1</strain>
    </source>
</reference>
<organism evidence="4 5">
    <name type="scientific">Carboxylicivirga sediminis</name>
    <dbReference type="NCBI Taxonomy" id="2006564"/>
    <lineage>
        <taxon>Bacteria</taxon>
        <taxon>Pseudomonadati</taxon>
        <taxon>Bacteroidota</taxon>
        <taxon>Bacteroidia</taxon>
        <taxon>Marinilabiliales</taxon>
        <taxon>Marinilabiliaceae</taxon>
        <taxon>Carboxylicivirga</taxon>
    </lineage>
</organism>
<dbReference type="EMBL" id="JAGTAR010000043">
    <property type="protein sequence ID" value="MBR8537903.1"/>
    <property type="molecule type" value="Genomic_DNA"/>
</dbReference>
<accession>A0A941F708</accession>
<sequence length="256" mass="29163">MNAPKVSLFLTTYNWTEALSLCLQSIATQSHLPDEVIVADDGSGEATKAIINQFKADFPCPLIHVWQEDKGYRINAIRNKAIALASHPYIIQIDGDIICDRHFVKDHLSFAKANRLVIGRRTDISALATDQFCQELKYDHLSSFRSKAVAIMHQHLLYDDKKVKGVRGCNMAYWRDDAYKVNGYEESMTGKGPDDKEFAIRLIHAGIKAYNLKFYAIAQHLYHGDEGLRNNYGDNQRWYAKTIKARRIEALKGLNK</sequence>
<dbReference type="Pfam" id="PF02709">
    <property type="entry name" value="Glyco_transf_7C"/>
    <property type="match status" value="1"/>
</dbReference>
<dbReference type="InterPro" id="IPR029044">
    <property type="entry name" value="Nucleotide-diphossugar_trans"/>
</dbReference>
<dbReference type="GO" id="GO:0016740">
    <property type="term" value="F:transferase activity"/>
    <property type="evidence" value="ECO:0007669"/>
    <property type="project" value="UniProtKB-KW"/>
</dbReference>
<dbReference type="PANTHER" id="PTHR43685:SF2">
    <property type="entry name" value="GLYCOSYLTRANSFERASE 2-LIKE DOMAIN-CONTAINING PROTEIN"/>
    <property type="match status" value="1"/>
</dbReference>
<dbReference type="AlphaFoldDB" id="A0A941F708"/>
<dbReference type="PANTHER" id="PTHR43685">
    <property type="entry name" value="GLYCOSYLTRANSFERASE"/>
    <property type="match status" value="1"/>
</dbReference>
<dbReference type="RefSeq" id="WP_212192928.1">
    <property type="nucleotide sequence ID" value="NZ_JAGTAR010000043.1"/>
</dbReference>
<reference evidence="4" key="1">
    <citation type="journal article" date="2018" name="Int. J. Syst. Evol. Microbiol.">
        <title>Carboxylicivirga sediminis sp. nov., isolated from coastal sediment.</title>
        <authorList>
            <person name="Wang F.Q."/>
            <person name="Ren L.H."/>
            <person name="Zou R.J."/>
            <person name="Sun Y.Z."/>
            <person name="Liu X.J."/>
            <person name="Jiang F."/>
            <person name="Liu L.J."/>
        </authorList>
    </citation>
    <scope>NUCLEOTIDE SEQUENCE</scope>
    <source>
        <strain evidence="4">JR1</strain>
    </source>
</reference>
<protein>
    <submittedName>
        <fullName evidence="4">Glycosyltransferase family 2 protein</fullName>
    </submittedName>
</protein>
<comment type="caution">
    <text evidence="4">The sequence shown here is derived from an EMBL/GenBank/DDBJ whole genome shotgun (WGS) entry which is preliminary data.</text>
</comment>
<dbReference type="InterPro" id="IPR050834">
    <property type="entry name" value="Glycosyltransf_2"/>
</dbReference>
<feature type="domain" description="Galactosyltransferase C-terminal" evidence="3">
    <location>
        <begin position="163"/>
        <end position="223"/>
    </location>
</feature>
<evidence type="ECO:0000313" key="4">
    <source>
        <dbReference type="EMBL" id="MBR8537903.1"/>
    </source>
</evidence>
<feature type="domain" description="Glycosyltransferase 2-like" evidence="2">
    <location>
        <begin position="7"/>
        <end position="126"/>
    </location>
</feature>
<gene>
    <name evidence="4" type="ORF">KDU71_20190</name>
</gene>
<dbReference type="InterPro" id="IPR027791">
    <property type="entry name" value="Galactosyl_T_C"/>
</dbReference>
<keyword evidence="5" id="KW-1185">Reference proteome</keyword>
<dbReference type="CDD" id="cd06420">
    <property type="entry name" value="GT2_Chondriotin_Pol_N"/>
    <property type="match status" value="1"/>
</dbReference>
<evidence type="ECO:0000259" key="2">
    <source>
        <dbReference type="Pfam" id="PF00535"/>
    </source>
</evidence>
<dbReference type="SUPFAM" id="SSF53448">
    <property type="entry name" value="Nucleotide-diphospho-sugar transferases"/>
    <property type="match status" value="1"/>
</dbReference>
<dbReference type="Proteomes" id="UP000679220">
    <property type="component" value="Unassembled WGS sequence"/>
</dbReference>
<dbReference type="Gene3D" id="3.90.550.10">
    <property type="entry name" value="Spore Coat Polysaccharide Biosynthesis Protein SpsA, Chain A"/>
    <property type="match status" value="1"/>
</dbReference>
<evidence type="ECO:0000259" key="3">
    <source>
        <dbReference type="Pfam" id="PF02709"/>
    </source>
</evidence>
<evidence type="ECO:0000256" key="1">
    <source>
        <dbReference type="ARBA" id="ARBA00022679"/>
    </source>
</evidence>
<evidence type="ECO:0000313" key="5">
    <source>
        <dbReference type="Proteomes" id="UP000679220"/>
    </source>
</evidence>